<accession>A0ABQ8PYG2</accession>
<name>A0ABQ8PYG2_9AGAR</name>
<evidence type="ECO:0000313" key="2">
    <source>
        <dbReference type="EMBL" id="KAJ3991479.1"/>
    </source>
</evidence>
<proteinExistence type="predicted"/>
<sequence>MHAYARLCSAFFVFFFCVVSFRFDTGSRWPSWFLSDDIYTMLGPTVLLHLLLTLLTCSNFVNAAAWVAGFQSTGFVGWNLRQYTHLFEGNPRQVATLLGADDDSLPGVVCGNWLEFKIIGNSNPGSFRSFRFVSSLRSFRNSFSSFPGFLNLNFPKKNTLRPIRIQLCPYTGRDQCQRTQQRILHRGSEPRRSDDGVMSYRVLCFRVV</sequence>
<evidence type="ECO:0000313" key="3">
    <source>
        <dbReference type="Proteomes" id="UP001163828"/>
    </source>
</evidence>
<keyword evidence="1" id="KW-0812">Transmembrane</keyword>
<protein>
    <submittedName>
        <fullName evidence="2">Uncharacterized protein</fullName>
    </submittedName>
</protein>
<feature type="transmembrane region" description="Helical" evidence="1">
    <location>
        <begin position="46"/>
        <end position="68"/>
    </location>
</feature>
<organism evidence="2 3">
    <name type="scientific">Lentinula boryana</name>
    <dbReference type="NCBI Taxonomy" id="40481"/>
    <lineage>
        <taxon>Eukaryota</taxon>
        <taxon>Fungi</taxon>
        <taxon>Dikarya</taxon>
        <taxon>Basidiomycota</taxon>
        <taxon>Agaricomycotina</taxon>
        <taxon>Agaricomycetes</taxon>
        <taxon>Agaricomycetidae</taxon>
        <taxon>Agaricales</taxon>
        <taxon>Marasmiineae</taxon>
        <taxon>Omphalotaceae</taxon>
        <taxon>Lentinula</taxon>
    </lineage>
</organism>
<dbReference type="Proteomes" id="UP001163828">
    <property type="component" value="Unassembled WGS sequence"/>
</dbReference>
<keyword evidence="1" id="KW-1133">Transmembrane helix</keyword>
<comment type="caution">
    <text evidence="2">The sequence shown here is derived from an EMBL/GenBank/DDBJ whole genome shotgun (WGS) entry which is preliminary data.</text>
</comment>
<dbReference type="EMBL" id="MU791023">
    <property type="protein sequence ID" value="KAJ3991479.1"/>
    <property type="molecule type" value="Genomic_DNA"/>
</dbReference>
<keyword evidence="1" id="KW-0472">Membrane</keyword>
<keyword evidence="3" id="KW-1185">Reference proteome</keyword>
<reference evidence="2" key="1">
    <citation type="submission" date="2022-08" db="EMBL/GenBank/DDBJ databases">
        <authorList>
            <consortium name="DOE Joint Genome Institute"/>
            <person name="Min B."/>
            <person name="Riley R."/>
            <person name="Sierra-Patev S."/>
            <person name="Naranjo-Ortiz M."/>
            <person name="Looney B."/>
            <person name="Konkel Z."/>
            <person name="Slot J.C."/>
            <person name="Sakamoto Y."/>
            <person name="Steenwyk J.L."/>
            <person name="Rokas A."/>
            <person name="Carro J."/>
            <person name="Camarero S."/>
            <person name="Ferreira P."/>
            <person name="Molpeceres G."/>
            <person name="Ruiz-Duenas F.J."/>
            <person name="Serrano A."/>
            <person name="Henrissat B."/>
            <person name="Drula E."/>
            <person name="Hughes K.W."/>
            <person name="Mata J.L."/>
            <person name="Ishikawa N.K."/>
            <person name="Vargas-Isla R."/>
            <person name="Ushijima S."/>
            <person name="Smith C.A."/>
            <person name="Ahrendt S."/>
            <person name="Andreopoulos W."/>
            <person name="He G."/>
            <person name="Labutti K."/>
            <person name="Lipzen A."/>
            <person name="Ng V."/>
            <person name="Sandor L."/>
            <person name="Barry K."/>
            <person name="Martinez A.T."/>
            <person name="Xiao Y."/>
            <person name="Gibbons J.G."/>
            <person name="Terashima K."/>
            <person name="Hibbett D.S."/>
            <person name="Grigoriev I.V."/>
        </authorList>
    </citation>
    <scope>NUCLEOTIDE SEQUENCE</scope>
    <source>
        <strain evidence="2">TFB10827</strain>
    </source>
</reference>
<evidence type="ECO:0000256" key="1">
    <source>
        <dbReference type="SAM" id="Phobius"/>
    </source>
</evidence>
<gene>
    <name evidence="2" type="ORF">F5050DRAFT_1793906</name>
</gene>